<dbReference type="Proteomes" id="UP001164929">
    <property type="component" value="Chromosome 14"/>
</dbReference>
<accession>A0AAD6LT33</accession>
<evidence type="ECO:0000313" key="1">
    <source>
        <dbReference type="EMBL" id="KAJ6972810.1"/>
    </source>
</evidence>
<dbReference type="AlphaFoldDB" id="A0AAD6LT33"/>
<reference evidence="1" key="1">
    <citation type="journal article" date="2023" name="Mol. Ecol. Resour.">
        <title>Chromosome-level genome assembly of a triploid poplar Populus alba 'Berolinensis'.</title>
        <authorList>
            <person name="Chen S."/>
            <person name="Yu Y."/>
            <person name="Wang X."/>
            <person name="Wang S."/>
            <person name="Zhang T."/>
            <person name="Zhou Y."/>
            <person name="He R."/>
            <person name="Meng N."/>
            <person name="Wang Y."/>
            <person name="Liu W."/>
            <person name="Liu Z."/>
            <person name="Liu J."/>
            <person name="Guo Q."/>
            <person name="Huang H."/>
            <person name="Sederoff R.R."/>
            <person name="Wang G."/>
            <person name="Qu G."/>
            <person name="Chen S."/>
        </authorList>
    </citation>
    <scope>NUCLEOTIDE SEQUENCE</scope>
    <source>
        <strain evidence="1">SC-2020</strain>
    </source>
</reference>
<keyword evidence="2" id="KW-1185">Reference proteome</keyword>
<sequence>MDRSLSVFDAYSPCDIVVFLGIFDSLLDPKAMWSKLYRSGANGLSLGFRMLMGVCQQPQRIIYK</sequence>
<dbReference type="EMBL" id="JAQIZT010000014">
    <property type="protein sequence ID" value="KAJ6972810.1"/>
    <property type="molecule type" value="Genomic_DNA"/>
</dbReference>
<evidence type="ECO:0000313" key="2">
    <source>
        <dbReference type="Proteomes" id="UP001164929"/>
    </source>
</evidence>
<comment type="caution">
    <text evidence="1">The sequence shown here is derived from an EMBL/GenBank/DDBJ whole genome shotgun (WGS) entry which is preliminary data.</text>
</comment>
<organism evidence="1 2">
    <name type="scientific">Populus alba x Populus x berolinensis</name>
    <dbReference type="NCBI Taxonomy" id="444605"/>
    <lineage>
        <taxon>Eukaryota</taxon>
        <taxon>Viridiplantae</taxon>
        <taxon>Streptophyta</taxon>
        <taxon>Embryophyta</taxon>
        <taxon>Tracheophyta</taxon>
        <taxon>Spermatophyta</taxon>
        <taxon>Magnoliopsida</taxon>
        <taxon>eudicotyledons</taxon>
        <taxon>Gunneridae</taxon>
        <taxon>Pentapetalae</taxon>
        <taxon>rosids</taxon>
        <taxon>fabids</taxon>
        <taxon>Malpighiales</taxon>
        <taxon>Salicaceae</taxon>
        <taxon>Saliceae</taxon>
        <taxon>Populus</taxon>
    </lineage>
</organism>
<proteinExistence type="predicted"/>
<name>A0AAD6LT33_9ROSI</name>
<protein>
    <submittedName>
        <fullName evidence="1">Uncharacterized protein</fullName>
    </submittedName>
</protein>
<gene>
    <name evidence="1" type="ORF">NC653_033201</name>
</gene>